<accession>A0A0F9HYC1</accession>
<dbReference type="EMBL" id="LAZR01015629">
    <property type="protein sequence ID" value="KKM08082.1"/>
    <property type="molecule type" value="Genomic_DNA"/>
</dbReference>
<name>A0A0F9HYC1_9ZZZZ</name>
<organism evidence="2">
    <name type="scientific">marine sediment metagenome</name>
    <dbReference type="NCBI Taxonomy" id="412755"/>
    <lineage>
        <taxon>unclassified sequences</taxon>
        <taxon>metagenomes</taxon>
        <taxon>ecological metagenomes</taxon>
    </lineage>
</organism>
<keyword evidence="1" id="KW-0812">Transmembrane</keyword>
<comment type="caution">
    <text evidence="2">The sequence shown here is derived from an EMBL/GenBank/DDBJ whole genome shotgun (WGS) entry which is preliminary data.</text>
</comment>
<protein>
    <submittedName>
        <fullName evidence="2">Uncharacterized protein</fullName>
    </submittedName>
</protein>
<feature type="transmembrane region" description="Helical" evidence="1">
    <location>
        <begin position="47"/>
        <end position="70"/>
    </location>
</feature>
<gene>
    <name evidence="2" type="ORF">LCGC14_1727480</name>
</gene>
<keyword evidence="1" id="KW-0472">Membrane</keyword>
<sequence>MKPVAAVLGLIVAVPAAFVVVMTQVNTLQDTSKGIVPSALDGVMGTSTLFMLLLSLIIVFGLIMAVFSLVRGR</sequence>
<proteinExistence type="predicted"/>
<keyword evidence="1" id="KW-1133">Transmembrane helix</keyword>
<evidence type="ECO:0000256" key="1">
    <source>
        <dbReference type="SAM" id="Phobius"/>
    </source>
</evidence>
<dbReference type="AlphaFoldDB" id="A0A0F9HYC1"/>
<evidence type="ECO:0000313" key="2">
    <source>
        <dbReference type="EMBL" id="KKM08082.1"/>
    </source>
</evidence>
<reference evidence="2" key="1">
    <citation type="journal article" date="2015" name="Nature">
        <title>Complex archaea that bridge the gap between prokaryotes and eukaryotes.</title>
        <authorList>
            <person name="Spang A."/>
            <person name="Saw J.H."/>
            <person name="Jorgensen S.L."/>
            <person name="Zaremba-Niedzwiedzka K."/>
            <person name="Martijn J."/>
            <person name="Lind A.E."/>
            <person name="van Eijk R."/>
            <person name="Schleper C."/>
            <person name="Guy L."/>
            <person name="Ettema T.J."/>
        </authorList>
    </citation>
    <scope>NUCLEOTIDE SEQUENCE</scope>
</reference>